<protein>
    <recommendedName>
        <fullName evidence="8">ATP synthase subunit 4</fullName>
    </recommendedName>
</protein>
<evidence type="ECO:0000256" key="6">
    <source>
        <dbReference type="ARBA" id="ARBA00023128"/>
    </source>
</evidence>
<keyword evidence="7 8" id="KW-0472">Membrane</keyword>
<evidence type="ECO:0000256" key="2">
    <source>
        <dbReference type="ARBA" id="ARBA00022547"/>
    </source>
</evidence>
<keyword evidence="4 8" id="KW-0999">Mitochondrion inner membrane</keyword>
<keyword evidence="6 8" id="KW-0496">Mitochondrion</keyword>
<evidence type="ECO:0000256" key="4">
    <source>
        <dbReference type="ARBA" id="ARBA00022792"/>
    </source>
</evidence>
<dbReference type="SUPFAM" id="SSF161060">
    <property type="entry name" value="ATP synthase B chain-like"/>
    <property type="match status" value="1"/>
</dbReference>
<comment type="function">
    <text evidence="8">Subunit b, of the mitochondrial membrane ATP synthase complex (F(1)F(0) ATP synthase or Complex V) that produces ATP from ADP in the presence of a proton gradient across the membrane which is generated by electron transport complexes of the respiratory chain. ATP synthase complex consist of a soluble F(1) head domain - the catalytic core - and a membrane F(1) domain - the membrane proton channel. These two domains are linked by a central stalk rotating inside the F(1) region and a stationary peripheral stalk. During catalysis, ATP synthesis in the catalytic domain of F(1) is coupled via a rotary mechanism of the central stalk subunits to proton translocation. In vivo, can only synthesize ATP although its ATP hydrolase activity can be activated artificially in vitro. Part of the complex F(0) domain. Part of the complex F(0) domain and the peripheric stalk, which acts as a stator to hold the catalytic alpha(3)beta(3) subcomplex and subunit a/ATP6 static relative to the rotary elements.</text>
</comment>
<dbReference type="Pfam" id="PF05405">
    <property type="entry name" value="Mt_ATP-synt_B"/>
    <property type="match status" value="1"/>
</dbReference>
<keyword evidence="5 8" id="KW-0406">Ion transport</keyword>
<dbReference type="PANTHER" id="PTHR12733:SF3">
    <property type="entry name" value="ATP SYNTHASE F(0) COMPLEX SUBUNIT B1, MITOCHONDRIAL"/>
    <property type="match status" value="1"/>
</dbReference>
<dbReference type="InterPro" id="IPR013837">
    <property type="entry name" value="ATP_synth_F0_suB"/>
</dbReference>
<dbReference type="Gene3D" id="1.20.5.2210">
    <property type="match status" value="1"/>
</dbReference>
<gene>
    <name evidence="9" type="ORF">AW171_hschr42728</name>
</gene>
<evidence type="ECO:0000256" key="5">
    <source>
        <dbReference type="ARBA" id="ARBA00023065"/>
    </source>
</evidence>
<dbReference type="EMBL" id="CP014244">
    <property type="protein sequence ID" value="AMD20811.1"/>
    <property type="molecule type" value="Genomic_DNA"/>
</dbReference>
<accession>A0A0X8HST8</accession>
<dbReference type="PANTHER" id="PTHR12733">
    <property type="entry name" value="MITOCHONDRIAL ATP SYNTHASE B CHAIN"/>
    <property type="match status" value="1"/>
</dbReference>
<comment type="subcellular location">
    <subcellularLocation>
        <location evidence="8">Mitochondrion</location>
    </subcellularLocation>
    <subcellularLocation>
        <location evidence="8">Mitochondrion inner membrane</location>
    </subcellularLocation>
</comment>
<dbReference type="AlphaFoldDB" id="A0A0X8HST8"/>
<evidence type="ECO:0000313" key="10">
    <source>
        <dbReference type="Proteomes" id="UP000243052"/>
    </source>
</evidence>
<name>A0A0X8HST8_9SACH</name>
<keyword evidence="1 8" id="KW-0813">Transport</keyword>
<evidence type="ECO:0000256" key="7">
    <source>
        <dbReference type="ARBA" id="ARBA00023136"/>
    </source>
</evidence>
<keyword evidence="3 8" id="KW-0375">Hydrogen ion transport</keyword>
<evidence type="ECO:0000256" key="8">
    <source>
        <dbReference type="RuleBase" id="RU368017"/>
    </source>
</evidence>
<keyword evidence="2 8" id="KW-0138">CF(0)</keyword>
<reference evidence="9 10" key="1">
    <citation type="submission" date="2016-01" db="EMBL/GenBank/DDBJ databases">
        <title>Genome sequence of the yeast Holleya sinecauda.</title>
        <authorList>
            <person name="Dietrich F.S."/>
        </authorList>
    </citation>
    <scope>NUCLEOTIDE SEQUENCE [LARGE SCALE GENOMIC DNA]</scope>
    <source>
        <strain evidence="9 10">ATCC 58844</strain>
    </source>
</reference>
<dbReference type="OrthoDB" id="67388at2759"/>
<dbReference type="GO" id="GO:0005743">
    <property type="term" value="C:mitochondrial inner membrane"/>
    <property type="evidence" value="ECO:0007669"/>
    <property type="project" value="UniProtKB-SubCell"/>
</dbReference>
<comment type="similarity">
    <text evidence="8">Belongs to the eukaryotic ATPase B chain family.</text>
</comment>
<dbReference type="STRING" id="45286.A0A0X8HST8"/>
<organism evidence="9 10">
    <name type="scientific">Eremothecium sinecaudum</name>
    <dbReference type="NCBI Taxonomy" id="45286"/>
    <lineage>
        <taxon>Eukaryota</taxon>
        <taxon>Fungi</taxon>
        <taxon>Dikarya</taxon>
        <taxon>Ascomycota</taxon>
        <taxon>Saccharomycotina</taxon>
        <taxon>Saccharomycetes</taxon>
        <taxon>Saccharomycetales</taxon>
        <taxon>Saccharomycetaceae</taxon>
        <taxon>Eremothecium</taxon>
    </lineage>
</organism>
<dbReference type="GeneID" id="28724075"/>
<dbReference type="Proteomes" id="UP000243052">
    <property type="component" value="Chromosome iv"/>
</dbReference>
<dbReference type="GO" id="GO:0045259">
    <property type="term" value="C:proton-transporting ATP synthase complex"/>
    <property type="evidence" value="ECO:0007669"/>
    <property type="project" value="UniProtKB-KW"/>
</dbReference>
<comment type="subunit">
    <text evidence="8">F-type ATPases have 2 components, CF(1) - the catalytic core - and CF(0) - the membrane proton channel. In yeast, the dimeric form of ATP synthase consists of 17 polypeptides: alpha, beta, gamma, delta, epsilon, 4 (B), 5 (OSCP), 6 (A), 8, 9 (C), d, E (Tim11), f, g, h, i/j and k.</text>
</comment>
<dbReference type="InterPro" id="IPR008688">
    <property type="entry name" value="ATP_synth_Bsub_B/MI25"/>
</dbReference>
<evidence type="ECO:0000256" key="1">
    <source>
        <dbReference type="ARBA" id="ARBA00022448"/>
    </source>
</evidence>
<proteinExistence type="inferred from homology"/>
<evidence type="ECO:0000256" key="3">
    <source>
        <dbReference type="ARBA" id="ARBA00022781"/>
    </source>
</evidence>
<dbReference type="GO" id="GO:0046933">
    <property type="term" value="F:proton-transporting ATP synthase activity, rotational mechanism"/>
    <property type="evidence" value="ECO:0007669"/>
    <property type="project" value="TreeGrafter"/>
</dbReference>
<sequence>MYLRALSRKAAARPLLGLGLRPVSIGIRHMSTPSNQDPKSKAVAILNSLPGNSALTKTGILATSAAAAVYAVSNELYILNAETILLGTFTGVCYLIVKFLAPAYSDFAEKRIKHVSDILNSSRTKHVEAVKTRIESVSELSNVAQTTKTLFDVSKETLELEAKVFELKQKQDVIKEATAVLDSWVRYEASVRQMQQQQVADSVIGKVQSEVANPKFQERVLQQSVAEVEKLFANLK</sequence>
<evidence type="ECO:0000313" key="9">
    <source>
        <dbReference type="EMBL" id="AMD20811.1"/>
    </source>
</evidence>
<dbReference type="RefSeq" id="XP_017987807.1">
    <property type="nucleotide sequence ID" value="XM_018132318.1"/>
</dbReference>
<keyword evidence="10" id="KW-1185">Reference proteome</keyword>